<evidence type="ECO:0000259" key="2">
    <source>
        <dbReference type="PROSITE" id="PS50097"/>
    </source>
</evidence>
<evidence type="ECO:0000256" key="1">
    <source>
        <dbReference type="SAM" id="MobiDB-lite"/>
    </source>
</evidence>
<dbReference type="InterPro" id="IPR000210">
    <property type="entry name" value="BTB/POZ_dom"/>
</dbReference>
<dbReference type="EMBL" id="JASBNA010000011">
    <property type="protein sequence ID" value="KAK7688288.1"/>
    <property type="molecule type" value="Genomic_DNA"/>
</dbReference>
<reference evidence="3 4" key="1">
    <citation type="submission" date="2022-09" db="EMBL/GenBank/DDBJ databases">
        <authorList>
            <person name="Palmer J.M."/>
        </authorList>
    </citation>
    <scope>NUCLEOTIDE SEQUENCE [LARGE SCALE GENOMIC DNA]</scope>
    <source>
        <strain evidence="3 4">DSM 7382</strain>
    </source>
</reference>
<dbReference type="SUPFAM" id="SSF54695">
    <property type="entry name" value="POZ domain"/>
    <property type="match status" value="1"/>
</dbReference>
<gene>
    <name evidence="3" type="ORF">QCA50_008658</name>
</gene>
<sequence>MDANDTTPSENVAVAQPTAQDPDRKPTRAQAPFDDEDGDADLILRSSDKVDFYVHKLILKKASALFQGMFQDASSEQSVHADASHQTSSLPVVDNIDESSSTLDSILRICYPVDEVKQTSLDKVAEVLRVALKLQMQKATTNMKKELLTYVPTDPLSVYAKACILNLEYEASQAAEEWRKQYNRQKQNHCNPCRSVFQMGPCGGCCSCFSFPKSVGGLTYREVMQQNTAGQFHRLIQFAESGTRTEFCFSPSRSTSSSDGGTPDSYAFTNFPNPDITIQSVDGVNFPTHTSVLIYASASEILKKKENSSIIQLDEDGRTLATLLQLCYPYADFEVTSGTCSISLIARVREAAEKYRMPAVVRAAEYLMSEQVYDHPLDVFFAASRHGWLQDAERAAALCSALTRDKIEGPGSYTKEMENVSAEVYYTLLKRWYDTNAAPGTPPVTVTNPSVGWNKKKKGRR</sequence>
<dbReference type="AlphaFoldDB" id="A0AAW0G4P1"/>
<name>A0AAW0G4P1_9APHY</name>
<protein>
    <recommendedName>
        <fullName evidence="2">BTB domain-containing protein</fullName>
    </recommendedName>
</protein>
<dbReference type="CDD" id="cd18186">
    <property type="entry name" value="BTB_POZ_ZBTB_KLHL-like"/>
    <property type="match status" value="1"/>
</dbReference>
<feature type="domain" description="BTB" evidence="2">
    <location>
        <begin position="40"/>
        <end position="111"/>
    </location>
</feature>
<accession>A0AAW0G4P1</accession>
<dbReference type="Proteomes" id="UP001385951">
    <property type="component" value="Unassembled WGS sequence"/>
</dbReference>
<dbReference type="Gene3D" id="3.30.710.10">
    <property type="entry name" value="Potassium Channel Kv1.1, Chain A"/>
    <property type="match status" value="2"/>
</dbReference>
<organism evidence="3 4">
    <name type="scientific">Cerrena zonata</name>
    <dbReference type="NCBI Taxonomy" id="2478898"/>
    <lineage>
        <taxon>Eukaryota</taxon>
        <taxon>Fungi</taxon>
        <taxon>Dikarya</taxon>
        <taxon>Basidiomycota</taxon>
        <taxon>Agaricomycotina</taxon>
        <taxon>Agaricomycetes</taxon>
        <taxon>Polyporales</taxon>
        <taxon>Cerrenaceae</taxon>
        <taxon>Cerrena</taxon>
    </lineage>
</organism>
<feature type="compositionally biased region" description="Polar residues" evidence="1">
    <location>
        <begin position="1"/>
        <end position="10"/>
    </location>
</feature>
<evidence type="ECO:0000313" key="4">
    <source>
        <dbReference type="Proteomes" id="UP001385951"/>
    </source>
</evidence>
<comment type="caution">
    <text evidence="3">The sequence shown here is derived from an EMBL/GenBank/DDBJ whole genome shotgun (WGS) entry which is preliminary data.</text>
</comment>
<feature type="region of interest" description="Disordered" evidence="1">
    <location>
        <begin position="439"/>
        <end position="461"/>
    </location>
</feature>
<keyword evidence="4" id="KW-1185">Reference proteome</keyword>
<dbReference type="Pfam" id="PF00651">
    <property type="entry name" value="BTB"/>
    <property type="match status" value="1"/>
</dbReference>
<dbReference type="SMART" id="SM00225">
    <property type="entry name" value="BTB"/>
    <property type="match status" value="2"/>
</dbReference>
<proteinExistence type="predicted"/>
<evidence type="ECO:0000313" key="3">
    <source>
        <dbReference type="EMBL" id="KAK7688288.1"/>
    </source>
</evidence>
<dbReference type="PROSITE" id="PS50097">
    <property type="entry name" value="BTB"/>
    <property type="match status" value="1"/>
</dbReference>
<feature type="region of interest" description="Disordered" evidence="1">
    <location>
        <begin position="1"/>
        <end position="39"/>
    </location>
</feature>
<dbReference type="InterPro" id="IPR011333">
    <property type="entry name" value="SKP1/BTB/POZ_sf"/>
</dbReference>